<feature type="region of interest" description="Disordered" evidence="7">
    <location>
        <begin position="72"/>
        <end position="131"/>
    </location>
</feature>
<feature type="compositionally biased region" description="Low complexity" evidence="7">
    <location>
        <begin position="410"/>
        <end position="422"/>
    </location>
</feature>
<dbReference type="PANTHER" id="PTHR36206">
    <property type="entry name" value="ASPERCRYPTIN BIOSYNTHESIS CLUSTER-SPECIFIC TRANSCRIPTION REGULATOR ATNN-RELATED"/>
    <property type="match status" value="1"/>
</dbReference>
<feature type="region of interest" description="Disordered" evidence="7">
    <location>
        <begin position="407"/>
        <end position="430"/>
    </location>
</feature>
<protein>
    <submittedName>
        <fullName evidence="8">Uncharacterized protein</fullName>
    </submittedName>
</protein>
<dbReference type="VEuPathDB" id="FungiDB:PV10_08384"/>
<evidence type="ECO:0000313" key="9">
    <source>
        <dbReference type="Proteomes" id="UP000288859"/>
    </source>
</evidence>
<keyword evidence="1" id="KW-0479">Metal-binding</keyword>
<feature type="compositionally biased region" description="Basic and acidic residues" evidence="7">
    <location>
        <begin position="549"/>
        <end position="565"/>
    </location>
</feature>
<reference evidence="8 9" key="1">
    <citation type="submission" date="2017-03" db="EMBL/GenBank/DDBJ databases">
        <title>Genomes of endolithic fungi from Antarctica.</title>
        <authorList>
            <person name="Coleine C."/>
            <person name="Masonjones S."/>
            <person name="Stajich J.E."/>
        </authorList>
    </citation>
    <scope>NUCLEOTIDE SEQUENCE [LARGE SCALE GENOMIC DNA]</scope>
    <source>
        <strain evidence="8 9">CCFEE 6314</strain>
    </source>
</reference>
<dbReference type="GO" id="GO:0046872">
    <property type="term" value="F:metal ion binding"/>
    <property type="evidence" value="ECO:0007669"/>
    <property type="project" value="UniProtKB-KW"/>
</dbReference>
<dbReference type="EMBL" id="NAJM01000062">
    <property type="protein sequence ID" value="RVX66404.1"/>
    <property type="molecule type" value="Genomic_DNA"/>
</dbReference>
<evidence type="ECO:0000256" key="7">
    <source>
        <dbReference type="SAM" id="MobiDB-lite"/>
    </source>
</evidence>
<dbReference type="PANTHER" id="PTHR36206:SF4">
    <property type="entry name" value="HYPOTHETICAL CONSERVED PROTEIN (EUROFUNG)-RELATED"/>
    <property type="match status" value="1"/>
</dbReference>
<dbReference type="OrthoDB" id="2593732at2759"/>
<feature type="compositionally biased region" description="Low complexity" evidence="7">
    <location>
        <begin position="76"/>
        <end position="121"/>
    </location>
</feature>
<evidence type="ECO:0000256" key="1">
    <source>
        <dbReference type="ARBA" id="ARBA00022723"/>
    </source>
</evidence>
<dbReference type="Proteomes" id="UP000288859">
    <property type="component" value="Unassembled WGS sequence"/>
</dbReference>
<keyword evidence="2" id="KW-0862">Zinc</keyword>
<feature type="region of interest" description="Disordered" evidence="7">
    <location>
        <begin position="596"/>
        <end position="624"/>
    </location>
</feature>
<gene>
    <name evidence="8" type="ORF">B0A52_09634</name>
</gene>
<proteinExistence type="predicted"/>
<evidence type="ECO:0000256" key="3">
    <source>
        <dbReference type="ARBA" id="ARBA00023015"/>
    </source>
</evidence>
<evidence type="ECO:0000256" key="5">
    <source>
        <dbReference type="ARBA" id="ARBA00023163"/>
    </source>
</evidence>
<keyword evidence="3" id="KW-0805">Transcription regulation</keyword>
<evidence type="ECO:0000313" key="8">
    <source>
        <dbReference type="EMBL" id="RVX66404.1"/>
    </source>
</evidence>
<accession>A0A438MRZ0</accession>
<evidence type="ECO:0000256" key="2">
    <source>
        <dbReference type="ARBA" id="ARBA00022833"/>
    </source>
</evidence>
<keyword evidence="4" id="KW-0238">DNA-binding</keyword>
<dbReference type="AlphaFoldDB" id="A0A438MRZ0"/>
<keyword evidence="6" id="KW-0539">Nucleus</keyword>
<sequence>MRCRRGRHDCAGYNTPVAWIFDPFSNLDGDRPPDKTNPLHRSTEHQQALTIIEFERPRSNNVMTTQVQTLVQGRDSCGSSPSSSARFTSHPSSHTASSSAPGSGSGSASASTNDSSNTSSPKIPPSLPHLLKWTPEEGSRFQYYLAICRTTLETALESDAELFCTILPQASHRVPAIRSALVCFASYAESLAETDPIRRQSHRQVAERQYEKVLLSAASIGGSRRSDSDWLEVFLVALLLRCIETYRHDYVRAKTHLVGSARIVTEKGGISHFQNPTLAIDNSIKHIISRVDAKVRLEAVQPDLARISPMTPFLEFNLVVSKICKRLEALRKGVVDGDGETINKRSVIYQCVDELDRYFFSFQNVTKSPDDKGQTSSSFSASSIYLQVQYEICRLVLIELADEGHGTRRSLSSSSKTTSTSPSPLPSPSPHQHILDLITQFADLQHPPHPHSHLDSTSPKTVHYRGNRRVYLGFGVELIPSVLFIATESPDRATRRSAISFLRSSYRQEWLWDSFNATRIAEWLTSEEEDIVDDGIDGTSHGSVDGEDGGNHADADISNDNDHRSSSHSHPSSSQSQSQSQPRLLHKHYHPISATFHVPHTTNSSHKSTTSTSSSSTSPESPFHRATWIQLKLRTSRSGNATTTTTHWLNSDENNFKDQVKILEPPYPSFPRYSVPGPFWPSAAQAIWNSWNGGGGII</sequence>
<organism evidence="8 9">
    <name type="scientific">Exophiala mesophila</name>
    <name type="common">Black yeast-like fungus</name>
    <dbReference type="NCBI Taxonomy" id="212818"/>
    <lineage>
        <taxon>Eukaryota</taxon>
        <taxon>Fungi</taxon>
        <taxon>Dikarya</taxon>
        <taxon>Ascomycota</taxon>
        <taxon>Pezizomycotina</taxon>
        <taxon>Eurotiomycetes</taxon>
        <taxon>Chaetothyriomycetidae</taxon>
        <taxon>Chaetothyriales</taxon>
        <taxon>Herpotrichiellaceae</taxon>
        <taxon>Exophiala</taxon>
    </lineage>
</organism>
<keyword evidence="5" id="KW-0804">Transcription</keyword>
<feature type="compositionally biased region" description="Low complexity" evidence="7">
    <location>
        <begin position="601"/>
        <end position="618"/>
    </location>
</feature>
<name>A0A438MRZ0_EXOME</name>
<dbReference type="InterPro" id="IPR052360">
    <property type="entry name" value="Transcr_Regulatory_Proteins"/>
</dbReference>
<feature type="compositionally biased region" description="Low complexity" evidence="7">
    <location>
        <begin position="568"/>
        <end position="582"/>
    </location>
</feature>
<evidence type="ECO:0000256" key="4">
    <source>
        <dbReference type="ARBA" id="ARBA00023125"/>
    </source>
</evidence>
<evidence type="ECO:0000256" key="6">
    <source>
        <dbReference type="ARBA" id="ARBA00023242"/>
    </source>
</evidence>
<dbReference type="GO" id="GO:0003677">
    <property type="term" value="F:DNA binding"/>
    <property type="evidence" value="ECO:0007669"/>
    <property type="project" value="UniProtKB-KW"/>
</dbReference>
<feature type="region of interest" description="Disordered" evidence="7">
    <location>
        <begin position="531"/>
        <end position="584"/>
    </location>
</feature>
<comment type="caution">
    <text evidence="8">The sequence shown here is derived from an EMBL/GenBank/DDBJ whole genome shotgun (WGS) entry which is preliminary data.</text>
</comment>